<gene>
    <name evidence="5" type="primary">argD</name>
    <name evidence="6" type="ORF">RU93_GL001674</name>
</gene>
<comment type="catalytic activity">
    <reaction evidence="5">
        <text>N(2)-acetyl-L-ornithine + 2-oxoglutarate = N-acetyl-L-glutamate 5-semialdehyde + L-glutamate</text>
        <dbReference type="Rhea" id="RHEA:18049"/>
        <dbReference type="ChEBI" id="CHEBI:16810"/>
        <dbReference type="ChEBI" id="CHEBI:29123"/>
        <dbReference type="ChEBI" id="CHEBI:29985"/>
        <dbReference type="ChEBI" id="CHEBI:57805"/>
        <dbReference type="EC" id="2.6.1.11"/>
    </reaction>
</comment>
<dbReference type="InterPro" id="IPR005814">
    <property type="entry name" value="Aminotrans_3"/>
</dbReference>
<keyword evidence="2 5" id="KW-0028">Amino-acid biosynthesis</keyword>
<evidence type="ECO:0000256" key="1">
    <source>
        <dbReference type="ARBA" id="ARBA00022576"/>
    </source>
</evidence>
<dbReference type="PANTHER" id="PTHR11986:SF79">
    <property type="entry name" value="ACETYLORNITHINE AMINOTRANSFERASE, MITOCHONDRIAL"/>
    <property type="match status" value="1"/>
</dbReference>
<evidence type="ECO:0000256" key="2">
    <source>
        <dbReference type="ARBA" id="ARBA00022605"/>
    </source>
</evidence>
<dbReference type="InterPro" id="IPR049704">
    <property type="entry name" value="Aminotrans_3_PPA_site"/>
</dbReference>
<feature type="binding site" evidence="5">
    <location>
        <begin position="222"/>
        <end position="225"/>
    </location>
    <ligand>
        <name>pyridoxal 5'-phosphate</name>
        <dbReference type="ChEBI" id="CHEBI:597326"/>
    </ligand>
</feature>
<dbReference type="FunFam" id="3.40.640.10:FF:000004">
    <property type="entry name" value="Acetylornithine aminotransferase"/>
    <property type="match status" value="1"/>
</dbReference>
<keyword evidence="1 5" id="KW-0032">Aminotransferase</keyword>
<organism evidence="6 7">
    <name type="scientific">Enterococcus aquimarinus</name>
    <dbReference type="NCBI Taxonomy" id="328396"/>
    <lineage>
        <taxon>Bacteria</taxon>
        <taxon>Bacillati</taxon>
        <taxon>Bacillota</taxon>
        <taxon>Bacilli</taxon>
        <taxon>Lactobacillales</taxon>
        <taxon>Enterococcaceae</taxon>
        <taxon>Enterococcus</taxon>
    </lineage>
</organism>
<keyword evidence="4 5" id="KW-0663">Pyridoxal phosphate</keyword>
<keyword evidence="5" id="KW-0963">Cytoplasm</keyword>
<feature type="binding site" evidence="5">
    <location>
        <begin position="102"/>
        <end position="103"/>
    </location>
    <ligand>
        <name>pyridoxal 5'-phosphate</name>
        <dbReference type="ChEBI" id="CHEBI:597326"/>
    </ligand>
</feature>
<dbReference type="InterPro" id="IPR050103">
    <property type="entry name" value="Class-III_PLP-dep_AT"/>
</dbReference>
<reference evidence="6 7" key="1">
    <citation type="submission" date="2014-12" db="EMBL/GenBank/DDBJ databases">
        <title>Draft genome sequences of 29 type strains of Enterococci.</title>
        <authorList>
            <person name="Zhong Z."/>
            <person name="Sun Z."/>
            <person name="Liu W."/>
            <person name="Zhang W."/>
            <person name="Zhang H."/>
        </authorList>
    </citation>
    <scope>NUCLEOTIDE SEQUENCE [LARGE SCALE GENOMIC DNA]</scope>
    <source>
        <strain evidence="6 7">DSM 17690</strain>
    </source>
</reference>
<keyword evidence="3 5" id="KW-0808">Transferase</keyword>
<dbReference type="Gene3D" id="3.40.640.10">
    <property type="entry name" value="Type I PLP-dependent aspartate aminotransferase-like (Major domain)"/>
    <property type="match status" value="1"/>
</dbReference>
<dbReference type="Proteomes" id="UP000182149">
    <property type="component" value="Unassembled WGS sequence"/>
</dbReference>
<dbReference type="InterPro" id="IPR015424">
    <property type="entry name" value="PyrdxlP-dep_Trfase"/>
</dbReference>
<dbReference type="OrthoDB" id="9807885at2"/>
<evidence type="ECO:0000256" key="3">
    <source>
        <dbReference type="ARBA" id="ARBA00022679"/>
    </source>
</evidence>
<comment type="cofactor">
    <cofactor evidence="5">
        <name>pyridoxal 5'-phosphate</name>
        <dbReference type="ChEBI" id="CHEBI:597326"/>
    </cofactor>
    <text evidence="5">Binds 1 pyridoxal phosphate per subunit.</text>
</comment>
<dbReference type="PROSITE" id="PS00600">
    <property type="entry name" value="AA_TRANSFER_CLASS_3"/>
    <property type="match status" value="1"/>
</dbReference>
<comment type="caution">
    <text evidence="6">The sequence shown here is derived from an EMBL/GenBank/DDBJ whole genome shotgun (WGS) entry which is preliminary data.</text>
</comment>
<dbReference type="NCBIfam" id="NF002325">
    <property type="entry name" value="PRK01278.1"/>
    <property type="match status" value="1"/>
</dbReference>
<dbReference type="Pfam" id="PF00202">
    <property type="entry name" value="Aminotran_3"/>
    <property type="match status" value="1"/>
</dbReference>
<evidence type="ECO:0000256" key="5">
    <source>
        <dbReference type="HAMAP-Rule" id="MF_01107"/>
    </source>
</evidence>
<keyword evidence="7" id="KW-1185">Reference proteome</keyword>
<dbReference type="HAMAP" id="MF_01107">
    <property type="entry name" value="ArgD_aminotrans_3"/>
    <property type="match status" value="1"/>
</dbReference>
<dbReference type="EMBL" id="JXKD01000004">
    <property type="protein sequence ID" value="OJG11187.1"/>
    <property type="molecule type" value="Genomic_DNA"/>
</dbReference>
<comment type="subunit">
    <text evidence="5">Homodimer.</text>
</comment>
<evidence type="ECO:0000313" key="6">
    <source>
        <dbReference type="EMBL" id="OJG11187.1"/>
    </source>
</evidence>
<dbReference type="RefSeq" id="WP_071874392.1">
    <property type="nucleotide sequence ID" value="NZ_JBHSHF010000020.1"/>
</dbReference>
<dbReference type="AlphaFoldDB" id="A0A1L8QUM2"/>
<dbReference type="InterPro" id="IPR015422">
    <property type="entry name" value="PyrdxlP-dep_Trfase_small"/>
</dbReference>
<dbReference type="GO" id="GO:0005737">
    <property type="term" value="C:cytoplasm"/>
    <property type="evidence" value="ECO:0007669"/>
    <property type="project" value="UniProtKB-SubCell"/>
</dbReference>
<evidence type="ECO:0000256" key="4">
    <source>
        <dbReference type="ARBA" id="ARBA00022898"/>
    </source>
</evidence>
<dbReference type="PIRSF" id="PIRSF000521">
    <property type="entry name" value="Transaminase_4ab_Lys_Orn"/>
    <property type="match status" value="1"/>
</dbReference>
<dbReference type="CDD" id="cd00610">
    <property type="entry name" value="OAT_like"/>
    <property type="match status" value="1"/>
</dbReference>
<feature type="binding site" evidence="5">
    <location>
        <position position="140"/>
    </location>
    <ligand>
        <name>N(2)-acetyl-L-ornithine</name>
        <dbReference type="ChEBI" id="CHEBI:57805"/>
    </ligand>
</feature>
<dbReference type="GO" id="GO:0006526">
    <property type="term" value="P:L-arginine biosynthetic process"/>
    <property type="evidence" value="ECO:0007669"/>
    <property type="project" value="UniProtKB-UniRule"/>
</dbReference>
<proteinExistence type="inferred from homology"/>
<dbReference type="GO" id="GO:0003992">
    <property type="term" value="F:N2-acetyl-L-ornithine:2-oxoglutarate 5-aminotransferase activity"/>
    <property type="evidence" value="ECO:0007669"/>
    <property type="project" value="UniProtKB-UniRule"/>
</dbReference>
<comment type="miscellaneous">
    <text evidence="5">May also have succinyldiaminopimelate aminotransferase activity, thus carrying out the corresponding step in lysine biosynthesis.</text>
</comment>
<name>A0A1L8QUM2_9ENTE</name>
<dbReference type="PANTHER" id="PTHR11986">
    <property type="entry name" value="AMINOTRANSFERASE CLASS III"/>
    <property type="match status" value="1"/>
</dbReference>
<accession>A0A1L8QUM2</accession>
<feature type="binding site" evidence="5">
    <location>
        <position position="137"/>
    </location>
    <ligand>
        <name>pyridoxal 5'-phosphate</name>
        <dbReference type="ChEBI" id="CHEBI:597326"/>
    </ligand>
</feature>
<feature type="modified residue" description="N6-(pyridoxal phosphate)lysine" evidence="5">
    <location>
        <position position="251"/>
    </location>
</feature>
<keyword evidence="5" id="KW-0055">Arginine biosynthesis</keyword>
<sequence length="393" mass="42698">MKSQELVEKYVMKTYARKPLCIVSGENATCYDENGKQYIDFSSGIGVNSLGFCDDDWSAAIAKQSQTLQHTSNLYVTQPMAILAEKLCLKTGYAKVFYANSGAEANEGAIKLARKYSFDKYGAAKKRYKIISLVNSFHGRTITTLAATGQDVFHQSFHPFTEGFDYAQANNIDDLLAKLDDTVCAVMIEWIQGEGGVNPLDPEYAKALSAVCQEKDLLLIADEVQTGVGRTGQFLASQHYGIQPDITTLAKGLGGGLPIGAFLCNERLANCLQYGDHGTTFGGNPVVCAGANVVLEKVDDGLLEAVRAKEALIRETFAHTPEVMQIDGMGLMLGIQLQQKQAVTVVDECLAEGLIVLTAKDKIRLLPPLTISETELKTGLEILLNVLNQPNKE</sequence>
<dbReference type="GO" id="GO:0042802">
    <property type="term" value="F:identical protein binding"/>
    <property type="evidence" value="ECO:0007669"/>
    <property type="project" value="TreeGrafter"/>
</dbReference>
<dbReference type="NCBIfam" id="TIGR00707">
    <property type="entry name" value="argD"/>
    <property type="match status" value="1"/>
</dbReference>
<protein>
    <recommendedName>
        <fullName evidence="5">Acetylornithine aminotransferase</fullName>
        <shortName evidence="5">ACOAT</shortName>
        <ecNumber evidence="5">2.6.1.11</ecNumber>
    </recommendedName>
</protein>
<dbReference type="STRING" id="328396.RU93_GL001674"/>
<comment type="subcellular location">
    <subcellularLocation>
        <location evidence="5">Cytoplasm</location>
    </subcellularLocation>
</comment>
<dbReference type="Gene3D" id="3.90.1150.10">
    <property type="entry name" value="Aspartate Aminotransferase, domain 1"/>
    <property type="match status" value="1"/>
</dbReference>
<comment type="similarity">
    <text evidence="5">Belongs to the class-III pyridoxal-phosphate-dependent aminotransferase family. ArgD subfamily.</text>
</comment>
<dbReference type="SUPFAM" id="SSF53383">
    <property type="entry name" value="PLP-dependent transferases"/>
    <property type="match status" value="1"/>
</dbReference>
<dbReference type="UniPathway" id="UPA00068">
    <property type="reaction ID" value="UER00109"/>
</dbReference>
<dbReference type="EC" id="2.6.1.11" evidence="5"/>
<dbReference type="GO" id="GO:0030170">
    <property type="term" value="F:pyridoxal phosphate binding"/>
    <property type="evidence" value="ECO:0007669"/>
    <property type="project" value="InterPro"/>
</dbReference>
<dbReference type="InterPro" id="IPR015421">
    <property type="entry name" value="PyrdxlP-dep_Trfase_major"/>
</dbReference>
<comment type="pathway">
    <text evidence="5">Amino-acid biosynthesis; L-arginine biosynthesis; N(2)-acetyl-L-ornithine from L-glutamate: step 4/4.</text>
</comment>
<feature type="binding site" evidence="5">
    <location>
        <position position="279"/>
    </location>
    <ligand>
        <name>N(2)-acetyl-L-ornithine</name>
        <dbReference type="ChEBI" id="CHEBI:57805"/>
    </ligand>
</feature>
<feature type="binding site" evidence="5">
    <location>
        <position position="280"/>
    </location>
    <ligand>
        <name>pyridoxal 5'-phosphate</name>
        <dbReference type="ChEBI" id="CHEBI:597326"/>
    </ligand>
</feature>
<evidence type="ECO:0000313" key="7">
    <source>
        <dbReference type="Proteomes" id="UP000182149"/>
    </source>
</evidence>
<dbReference type="InterPro" id="IPR004636">
    <property type="entry name" value="AcOrn/SuccOrn_fam"/>
</dbReference>